<dbReference type="AlphaFoldDB" id="A0A1V9YNK7"/>
<dbReference type="STRING" id="1202772.A0A1V9YNK7"/>
<sequence>MDAPAFSGAPLAASAGFAAWKQAFFSAATAHGCHRYYMEPAFDDPLALDATLSQLAAADAALALQGRPALDPAQRLARFNELHALHRERLAARARLFLESAVAAPLQASLASYPTAFAAYERLQQCFEPDATHEALAALLAATRADAAEVEGLVSALAAAARQGLDLAHLSAAEYDRRLWTRLGAAFVARAQPREAALEDLSSSEEEDEALPMDETPRGRSVYITRLNHTVTEADLEAHCGRFGLETDPATGFPAIDVFLNHRTRRPRGDAVARFETARGAGLAAAALDGLRAVETAPALAARLLDAATDALLQAQIYAPKSLWTCTGCRHRVSCWRDACDVCGVDRVWPAERAALLATDWLCRLCV</sequence>
<dbReference type="EMBL" id="JNBR01001452">
    <property type="protein sequence ID" value="OQR87279.1"/>
    <property type="molecule type" value="Genomic_DNA"/>
</dbReference>
<accession>A0A1V9YNK7</accession>
<evidence type="ECO:0000313" key="1">
    <source>
        <dbReference type="EMBL" id="OQR87279.1"/>
    </source>
</evidence>
<dbReference type="GO" id="GO:0003676">
    <property type="term" value="F:nucleic acid binding"/>
    <property type="evidence" value="ECO:0007669"/>
    <property type="project" value="InterPro"/>
</dbReference>
<dbReference type="Proteomes" id="UP000243579">
    <property type="component" value="Unassembled WGS sequence"/>
</dbReference>
<reference evidence="1 2" key="1">
    <citation type="journal article" date="2014" name="Genome Biol. Evol.">
        <title>The secreted proteins of Achlya hypogyna and Thraustotheca clavata identify the ancestral oomycete secretome and reveal gene acquisitions by horizontal gene transfer.</title>
        <authorList>
            <person name="Misner I."/>
            <person name="Blouin N."/>
            <person name="Leonard G."/>
            <person name="Richards T.A."/>
            <person name="Lane C.E."/>
        </authorList>
    </citation>
    <scope>NUCLEOTIDE SEQUENCE [LARGE SCALE GENOMIC DNA]</scope>
    <source>
        <strain evidence="1 2">ATCC 48635</strain>
    </source>
</reference>
<protein>
    <recommendedName>
        <fullName evidence="3">RRM domain-containing protein</fullName>
    </recommendedName>
</protein>
<evidence type="ECO:0000313" key="2">
    <source>
        <dbReference type="Proteomes" id="UP000243579"/>
    </source>
</evidence>
<name>A0A1V9YNK7_ACHHY</name>
<dbReference type="InterPro" id="IPR035979">
    <property type="entry name" value="RBD_domain_sf"/>
</dbReference>
<gene>
    <name evidence="1" type="ORF">ACHHYP_09236</name>
</gene>
<comment type="caution">
    <text evidence="1">The sequence shown here is derived from an EMBL/GenBank/DDBJ whole genome shotgun (WGS) entry which is preliminary data.</text>
</comment>
<keyword evidence="2" id="KW-1185">Reference proteome</keyword>
<evidence type="ECO:0008006" key="3">
    <source>
        <dbReference type="Google" id="ProtNLM"/>
    </source>
</evidence>
<dbReference type="InterPro" id="IPR012677">
    <property type="entry name" value="Nucleotide-bd_a/b_plait_sf"/>
</dbReference>
<dbReference type="SUPFAM" id="SSF54928">
    <property type="entry name" value="RNA-binding domain, RBD"/>
    <property type="match status" value="1"/>
</dbReference>
<proteinExistence type="predicted"/>
<dbReference type="Gene3D" id="3.30.70.330">
    <property type="match status" value="1"/>
</dbReference>
<dbReference type="OrthoDB" id="76445at2759"/>
<organism evidence="1 2">
    <name type="scientific">Achlya hypogyna</name>
    <name type="common">Oomycete</name>
    <name type="synonym">Protoachlya hypogyna</name>
    <dbReference type="NCBI Taxonomy" id="1202772"/>
    <lineage>
        <taxon>Eukaryota</taxon>
        <taxon>Sar</taxon>
        <taxon>Stramenopiles</taxon>
        <taxon>Oomycota</taxon>
        <taxon>Saprolegniomycetes</taxon>
        <taxon>Saprolegniales</taxon>
        <taxon>Achlyaceae</taxon>
        <taxon>Achlya</taxon>
    </lineage>
</organism>